<name>A0A318EHT1_9GAMM</name>
<dbReference type="EMBL" id="QICN01000002">
    <property type="protein sequence ID" value="PXV70375.1"/>
    <property type="molecule type" value="Genomic_DNA"/>
</dbReference>
<dbReference type="Gene3D" id="2.60.40.1080">
    <property type="match status" value="2"/>
</dbReference>
<accession>A0A318EHT1</accession>
<comment type="caution">
    <text evidence="1">The sequence shown here is derived from an EMBL/GenBank/DDBJ whole genome shotgun (WGS) entry which is preliminary data.</text>
</comment>
<dbReference type="Proteomes" id="UP000248330">
    <property type="component" value="Unassembled WGS sequence"/>
</dbReference>
<proteinExistence type="predicted"/>
<protein>
    <submittedName>
        <fullName evidence="1">Ig-like protein group 2</fullName>
    </submittedName>
</protein>
<dbReference type="PROSITE" id="PS51257">
    <property type="entry name" value="PROKAR_LIPOPROTEIN"/>
    <property type="match status" value="1"/>
</dbReference>
<keyword evidence="2" id="KW-1185">Reference proteome</keyword>
<gene>
    <name evidence="1" type="ORF">C8D93_102227</name>
</gene>
<reference evidence="1 2" key="1">
    <citation type="submission" date="2018-04" db="EMBL/GenBank/DDBJ databases">
        <title>Genomic Encyclopedia of Type Strains, Phase IV (KMG-IV): sequencing the most valuable type-strain genomes for metagenomic binning, comparative biology and taxonomic classification.</title>
        <authorList>
            <person name="Goeker M."/>
        </authorList>
    </citation>
    <scope>NUCLEOTIDE SEQUENCE [LARGE SCALE GENOMIC DNA]</scope>
    <source>
        <strain evidence="1 2">DSM 104150</strain>
    </source>
</reference>
<sequence>MRDSCPRAAALVAAALVGACDFNFDVGGGTAPTGVKISLVGDDEFYRTYECAAFQLYATAQFDGENANEGDVTGRVVWRSSNPGVIDVSNGDIRAEPGSVFPAGTVIARSVGTAVIRADYIGLYDEFSVTADPIGDLTITPALTRMAPDSTQAFALEVTFEDDEPAQDLSASAVWSLPTAGAPTALIDTSTVSVAGDPLDRPFLLEARLFTCARSAVRELQLGAVTGLRLSYEQPQSLAVPLGYTDEIRVETVFADAGAPPQNVSAQVEIDQVLGDDDDASVAVDEYLVVGSARADRDVQYRLRYKPLDLEALTRVYRFIDSEILSLRVDPARSSLRYPDTLALQAYGLFDDGFERPVRREVVWTSLNRDLATVVIEGVDAGEVSAVAGAEGRATIEAATANSEGPVEAEADIDILRE</sequence>
<evidence type="ECO:0000313" key="1">
    <source>
        <dbReference type="EMBL" id="PXV70375.1"/>
    </source>
</evidence>
<dbReference type="AlphaFoldDB" id="A0A318EHT1"/>
<organism evidence="1 2">
    <name type="scientific">Sinimarinibacterium flocculans</name>
    <dbReference type="NCBI Taxonomy" id="985250"/>
    <lineage>
        <taxon>Bacteria</taxon>
        <taxon>Pseudomonadati</taxon>
        <taxon>Pseudomonadota</taxon>
        <taxon>Gammaproteobacteria</taxon>
        <taxon>Nevskiales</taxon>
        <taxon>Nevskiaceae</taxon>
        <taxon>Sinimarinibacterium</taxon>
    </lineage>
</organism>
<evidence type="ECO:0000313" key="2">
    <source>
        <dbReference type="Proteomes" id="UP000248330"/>
    </source>
</evidence>
<dbReference type="OrthoDB" id="7055151at2"/>
<dbReference type="RefSeq" id="WP_110264044.1">
    <property type="nucleotide sequence ID" value="NZ_CAWNXA010000002.1"/>
</dbReference>